<gene>
    <name evidence="1" type="ORF">CPAV1605_359</name>
</gene>
<accession>A0A5E8CIZ2</accession>
<dbReference type="CDD" id="cd02440">
    <property type="entry name" value="AdoMet_MTases"/>
    <property type="match status" value="1"/>
</dbReference>
<dbReference type="InterPro" id="IPR029063">
    <property type="entry name" value="SAM-dependent_MTases_sf"/>
</dbReference>
<protein>
    <submittedName>
        <fullName evidence="1">Methyltransferase domain</fullName>
    </submittedName>
</protein>
<dbReference type="GO" id="GO:0008168">
    <property type="term" value="F:methyltransferase activity"/>
    <property type="evidence" value="ECO:0007669"/>
    <property type="project" value="UniProtKB-KW"/>
</dbReference>
<dbReference type="AlphaFoldDB" id="A0A5E8CIZ2"/>
<reference evidence="1" key="1">
    <citation type="submission" date="2019-09" db="EMBL/GenBank/DDBJ databases">
        <authorList>
            <person name="Needham M D."/>
        </authorList>
    </citation>
    <scope>NUCLEOTIDE SEQUENCE</scope>
</reference>
<name>A0A5E8CIZ2_9ZZZZ</name>
<keyword evidence="1" id="KW-0489">Methyltransferase</keyword>
<evidence type="ECO:0000313" key="1">
    <source>
        <dbReference type="EMBL" id="VVU94634.1"/>
    </source>
</evidence>
<dbReference type="GO" id="GO:0032259">
    <property type="term" value="P:methylation"/>
    <property type="evidence" value="ECO:0007669"/>
    <property type="project" value="UniProtKB-KW"/>
</dbReference>
<sequence>MSIKNFHQMKDLFDSTPDIKNRLYLTFSKIDNGIKLFKYLKTMILKYKMKNDKQMYERLQKNYKIMTLAEENYDSKQKSYLMYRGLNRANNIINITNNLGIKNIKNYLDIGTGNGMIAESIGKKFNLDWEQIHCLDVESCVIDRIGKCNFQIYDGINIPLNKNSIDLITLFMVLHHVKELKKLLKSIHKVLSPDGILIIREHDANSDDIKTLIDVQHALYSILHVGQEYDFFRKTYYANYYSKEELDKYLIEAGFKQKDINHGIRFSKNPLNYYYSVWGK</sequence>
<dbReference type="EMBL" id="CABVLZ010000001">
    <property type="protein sequence ID" value="VVU94634.1"/>
    <property type="molecule type" value="Genomic_DNA"/>
</dbReference>
<organism evidence="1">
    <name type="scientific">seawater metagenome</name>
    <dbReference type="NCBI Taxonomy" id="1561972"/>
    <lineage>
        <taxon>unclassified sequences</taxon>
        <taxon>metagenomes</taxon>
        <taxon>ecological metagenomes</taxon>
    </lineage>
</organism>
<keyword evidence="1" id="KW-0808">Transferase</keyword>
<dbReference type="SUPFAM" id="SSF53335">
    <property type="entry name" value="S-adenosyl-L-methionine-dependent methyltransferases"/>
    <property type="match status" value="1"/>
</dbReference>
<dbReference type="Pfam" id="PF13489">
    <property type="entry name" value="Methyltransf_23"/>
    <property type="match status" value="1"/>
</dbReference>
<dbReference type="Gene3D" id="3.40.50.150">
    <property type="entry name" value="Vaccinia Virus protein VP39"/>
    <property type="match status" value="1"/>
</dbReference>
<dbReference type="PANTHER" id="PTHR43591:SF110">
    <property type="entry name" value="RHODANESE DOMAIN-CONTAINING PROTEIN"/>
    <property type="match status" value="1"/>
</dbReference>
<dbReference type="PANTHER" id="PTHR43591">
    <property type="entry name" value="METHYLTRANSFERASE"/>
    <property type="match status" value="1"/>
</dbReference>
<proteinExistence type="predicted"/>